<organism evidence="4">
    <name type="scientific">Menopon gallinae</name>
    <name type="common">poultry shaft louse</name>
    <dbReference type="NCBI Taxonomy" id="328185"/>
    <lineage>
        <taxon>Eukaryota</taxon>
        <taxon>Metazoa</taxon>
        <taxon>Ecdysozoa</taxon>
        <taxon>Arthropoda</taxon>
        <taxon>Hexapoda</taxon>
        <taxon>Insecta</taxon>
        <taxon>Pterygota</taxon>
        <taxon>Neoptera</taxon>
        <taxon>Paraneoptera</taxon>
        <taxon>Psocodea</taxon>
        <taxon>Troctomorpha</taxon>
        <taxon>Phthiraptera</taxon>
        <taxon>Amblycera</taxon>
        <taxon>Menoponidae</taxon>
        <taxon>Menopon</taxon>
    </lineage>
</organism>
<dbReference type="GO" id="GO:0000786">
    <property type="term" value="C:nucleosome"/>
    <property type="evidence" value="ECO:0007669"/>
    <property type="project" value="InterPro"/>
</dbReference>
<proteinExistence type="predicted"/>
<dbReference type="GO" id="GO:0003677">
    <property type="term" value="F:DNA binding"/>
    <property type="evidence" value="ECO:0007669"/>
    <property type="project" value="InterPro"/>
</dbReference>
<feature type="transmembrane region" description="Helical" evidence="2">
    <location>
        <begin position="51"/>
        <end position="72"/>
    </location>
</feature>
<dbReference type="AlphaFoldDB" id="A0AAW2H8D2"/>
<dbReference type="GO" id="GO:0030527">
    <property type="term" value="F:structural constituent of chromatin"/>
    <property type="evidence" value="ECO:0007669"/>
    <property type="project" value="InterPro"/>
</dbReference>
<evidence type="ECO:0000256" key="2">
    <source>
        <dbReference type="SAM" id="Phobius"/>
    </source>
</evidence>
<dbReference type="InterPro" id="IPR009072">
    <property type="entry name" value="Histone-fold"/>
</dbReference>
<dbReference type="GO" id="GO:0046982">
    <property type="term" value="F:protein heterodimerization activity"/>
    <property type="evidence" value="ECO:0007669"/>
    <property type="project" value="InterPro"/>
</dbReference>
<sequence>MNIHLQIVFGILLLSITFLQKNFCTVASVHKNIGRLFSKEIEPGSLELSFILYMVLAPIFFNTLVICSLGKYTLESRRSMTRCYVYSSLLVIAAVLLGYLECSIYANVCKESLLFLNALETSTLFLTHLAFTGLLFRSEVAELKRINKVKRLGMCLVHPNIRVFIAVGGYLLWYTGIVAFLWYRVWLLRCKDKALGYSAVPPFFPPKQAYKQEGSNPMAQSKGGKKDPMMSKREETDTRMLVKLSQIKKIIKARTKHRSSKSACIAGAACLVYTLGEILEGAKACADHESKKKIIPKHINSALCNDSEINSIVRGLQIRGGGVGISSSVELSSKKNKNSQDMA</sequence>
<keyword evidence="2" id="KW-0472">Membrane</keyword>
<accession>A0AAW2H8D2</accession>
<feature type="transmembrane region" description="Helical" evidence="2">
    <location>
        <begin position="161"/>
        <end position="183"/>
    </location>
</feature>
<feature type="signal peptide" evidence="3">
    <location>
        <begin position="1"/>
        <end position="19"/>
    </location>
</feature>
<name>A0AAW2H8D2_9NEOP</name>
<evidence type="ECO:0000256" key="3">
    <source>
        <dbReference type="SAM" id="SignalP"/>
    </source>
</evidence>
<dbReference type="EMBL" id="JARGDH010000006">
    <property type="protein sequence ID" value="KAL0265950.1"/>
    <property type="molecule type" value="Genomic_DNA"/>
</dbReference>
<keyword evidence="2" id="KW-1133">Transmembrane helix</keyword>
<keyword evidence="3" id="KW-0732">Signal</keyword>
<feature type="chain" id="PRO_5043621096" description="Histone H2A" evidence="3">
    <location>
        <begin position="20"/>
        <end position="343"/>
    </location>
</feature>
<feature type="transmembrane region" description="Helical" evidence="2">
    <location>
        <begin position="84"/>
        <end position="106"/>
    </location>
</feature>
<feature type="transmembrane region" description="Helical" evidence="2">
    <location>
        <begin position="118"/>
        <end position="140"/>
    </location>
</feature>
<dbReference type="Gene3D" id="1.10.20.10">
    <property type="entry name" value="Histone, subunit A"/>
    <property type="match status" value="1"/>
</dbReference>
<protein>
    <recommendedName>
        <fullName evidence="5">Histone H2A</fullName>
    </recommendedName>
</protein>
<evidence type="ECO:0000256" key="1">
    <source>
        <dbReference type="SAM" id="MobiDB-lite"/>
    </source>
</evidence>
<evidence type="ECO:0008006" key="5">
    <source>
        <dbReference type="Google" id="ProtNLM"/>
    </source>
</evidence>
<dbReference type="InterPro" id="IPR002119">
    <property type="entry name" value="Histone_H2A"/>
</dbReference>
<evidence type="ECO:0000313" key="4">
    <source>
        <dbReference type="EMBL" id="KAL0265950.1"/>
    </source>
</evidence>
<feature type="region of interest" description="Disordered" evidence="1">
    <location>
        <begin position="210"/>
        <end position="236"/>
    </location>
</feature>
<gene>
    <name evidence="4" type="ORF">PYX00_011667</name>
</gene>
<dbReference type="PANTHER" id="PTHR23430">
    <property type="entry name" value="HISTONE H2A"/>
    <property type="match status" value="1"/>
</dbReference>
<comment type="caution">
    <text evidence="4">The sequence shown here is derived from an EMBL/GenBank/DDBJ whole genome shotgun (WGS) entry which is preliminary data.</text>
</comment>
<dbReference type="SUPFAM" id="SSF47113">
    <property type="entry name" value="Histone-fold"/>
    <property type="match status" value="1"/>
</dbReference>
<dbReference type="SMART" id="SM00414">
    <property type="entry name" value="H2A"/>
    <property type="match status" value="1"/>
</dbReference>
<reference evidence="4" key="1">
    <citation type="journal article" date="2024" name="Gigascience">
        <title>Chromosome-level genome of the poultry shaft louse Menopon gallinae provides insight into the host-switching and adaptive evolution of parasitic lice.</title>
        <authorList>
            <person name="Xu Y."/>
            <person name="Ma L."/>
            <person name="Liu S."/>
            <person name="Liang Y."/>
            <person name="Liu Q."/>
            <person name="He Z."/>
            <person name="Tian L."/>
            <person name="Duan Y."/>
            <person name="Cai W."/>
            <person name="Li H."/>
            <person name="Song F."/>
        </authorList>
    </citation>
    <scope>NUCLEOTIDE SEQUENCE</scope>
    <source>
        <strain evidence="4">Cailab_2023a</strain>
    </source>
</reference>
<feature type="compositionally biased region" description="Basic and acidic residues" evidence="1">
    <location>
        <begin position="224"/>
        <end position="236"/>
    </location>
</feature>
<keyword evidence="2" id="KW-0812">Transmembrane</keyword>